<organism evidence="2 3">
    <name type="scientific">Mycobacterium uberis</name>
    <dbReference type="NCBI Taxonomy" id="2162698"/>
    <lineage>
        <taxon>Bacteria</taxon>
        <taxon>Bacillati</taxon>
        <taxon>Actinomycetota</taxon>
        <taxon>Actinomycetes</taxon>
        <taxon>Mycobacteriales</taxon>
        <taxon>Mycobacteriaceae</taxon>
        <taxon>Mycobacterium</taxon>
    </lineage>
</organism>
<keyword evidence="1" id="KW-1133">Transmembrane helix</keyword>
<accession>A0A3E1HLC7</accession>
<evidence type="ECO:0000256" key="1">
    <source>
        <dbReference type="SAM" id="Phobius"/>
    </source>
</evidence>
<feature type="transmembrane region" description="Helical" evidence="1">
    <location>
        <begin position="89"/>
        <end position="105"/>
    </location>
</feature>
<dbReference type="AlphaFoldDB" id="A0A3E1HLC7"/>
<evidence type="ECO:0000313" key="2">
    <source>
        <dbReference type="EMBL" id="RFD27311.1"/>
    </source>
</evidence>
<comment type="caution">
    <text evidence="2">The sequence shown here is derived from an EMBL/GenBank/DDBJ whole genome shotgun (WGS) entry which is preliminary data.</text>
</comment>
<name>A0A3E1HLC7_9MYCO</name>
<gene>
    <name evidence="2" type="ORF">MUBE_01615</name>
</gene>
<sequence>MAPNQVSRAIRWRRRQGPRRCLGGIVGAGVLLVGAFSYIGLVDPHNADSVYPLCLFVMVTGWKCPLCGGLRLTYDLLHGNLAVAVNDNVFLLIGIPVLIGWVVLCRRRGQQALPTAAWLMIVVASIVWMVLRNLPGFPLVPTVYSG</sequence>
<proteinExistence type="predicted"/>
<keyword evidence="1" id="KW-0812">Transmembrane</keyword>
<feature type="transmembrane region" description="Helical" evidence="1">
    <location>
        <begin position="21"/>
        <end position="41"/>
    </location>
</feature>
<keyword evidence="1" id="KW-0472">Membrane</keyword>
<dbReference type="Pfam" id="PF10825">
    <property type="entry name" value="DUF2752"/>
    <property type="match status" value="1"/>
</dbReference>
<reference evidence="2 3" key="1">
    <citation type="submission" date="2018-07" db="EMBL/GenBank/DDBJ databases">
        <title>Whole genome sequence of Mycobacterium uberis.</title>
        <authorList>
            <person name="Benjak A."/>
        </authorList>
    </citation>
    <scope>NUCLEOTIDE SEQUENCE [LARGE SCALE GENOMIC DNA]</scope>
    <source>
        <strain evidence="2 3">Jura</strain>
    </source>
</reference>
<dbReference type="Proteomes" id="UP000258522">
    <property type="component" value="Unassembled WGS sequence"/>
</dbReference>
<feature type="transmembrane region" description="Helical" evidence="1">
    <location>
        <begin position="112"/>
        <end position="131"/>
    </location>
</feature>
<keyword evidence="3" id="KW-1185">Reference proteome</keyword>
<dbReference type="EMBL" id="QAYL01000001">
    <property type="protein sequence ID" value="RFD27311.1"/>
    <property type="molecule type" value="Genomic_DNA"/>
</dbReference>
<dbReference type="OrthoDB" id="5966662at2"/>
<evidence type="ECO:0000313" key="3">
    <source>
        <dbReference type="Proteomes" id="UP000258522"/>
    </source>
</evidence>
<protein>
    <submittedName>
        <fullName evidence="2">DUF2752 domain-containing protein</fullName>
    </submittedName>
</protein>
<dbReference type="InterPro" id="IPR021215">
    <property type="entry name" value="DUF2752"/>
</dbReference>